<dbReference type="AlphaFoldDB" id="A0AAN9GJJ7"/>
<comment type="caution">
    <text evidence="1">The sequence shown here is derived from an EMBL/GenBank/DDBJ whole genome shotgun (WGS) entry which is preliminary data.</text>
</comment>
<dbReference type="Proteomes" id="UP001374579">
    <property type="component" value="Unassembled WGS sequence"/>
</dbReference>
<name>A0AAN9GJJ7_9CAEN</name>
<protein>
    <submittedName>
        <fullName evidence="1">Uncharacterized protein</fullName>
    </submittedName>
</protein>
<gene>
    <name evidence="1" type="ORF">V1264_010872</name>
</gene>
<evidence type="ECO:0000313" key="2">
    <source>
        <dbReference type="Proteomes" id="UP001374579"/>
    </source>
</evidence>
<sequence length="149" mass="16947">MAGMSSDRSCFHSTSETGLAKIRATGCIRMGSKQKNHHHFGRGVYFSSKHPSEGQRIIAQNNWTQHGGHYIINGKVAIAIEVELPFDKVKEVGKTFGRDILLHDGPVKLNQYRWRVWRIPFDTVHDGSLAPLETHEPRGGYYHHHGHVW</sequence>
<organism evidence="1 2">
    <name type="scientific">Littorina saxatilis</name>
    <dbReference type="NCBI Taxonomy" id="31220"/>
    <lineage>
        <taxon>Eukaryota</taxon>
        <taxon>Metazoa</taxon>
        <taxon>Spiralia</taxon>
        <taxon>Lophotrochozoa</taxon>
        <taxon>Mollusca</taxon>
        <taxon>Gastropoda</taxon>
        <taxon>Caenogastropoda</taxon>
        <taxon>Littorinimorpha</taxon>
        <taxon>Littorinoidea</taxon>
        <taxon>Littorinidae</taxon>
        <taxon>Littorina</taxon>
    </lineage>
</organism>
<proteinExistence type="predicted"/>
<evidence type="ECO:0000313" key="1">
    <source>
        <dbReference type="EMBL" id="KAK7111198.1"/>
    </source>
</evidence>
<dbReference type="EMBL" id="JBAMIC010000002">
    <property type="protein sequence ID" value="KAK7111198.1"/>
    <property type="molecule type" value="Genomic_DNA"/>
</dbReference>
<reference evidence="1 2" key="1">
    <citation type="submission" date="2024-02" db="EMBL/GenBank/DDBJ databases">
        <title>Chromosome-scale genome assembly of the rough periwinkle Littorina saxatilis.</title>
        <authorList>
            <person name="De Jode A."/>
            <person name="Faria R."/>
            <person name="Formenti G."/>
            <person name="Sims Y."/>
            <person name="Smith T.P."/>
            <person name="Tracey A."/>
            <person name="Wood J.M.D."/>
            <person name="Zagrodzka Z.B."/>
            <person name="Johannesson K."/>
            <person name="Butlin R.K."/>
            <person name="Leder E.H."/>
        </authorList>
    </citation>
    <scope>NUCLEOTIDE SEQUENCE [LARGE SCALE GENOMIC DNA]</scope>
    <source>
        <strain evidence="1">Snail1</strain>
        <tissue evidence="1">Muscle</tissue>
    </source>
</reference>
<keyword evidence="2" id="KW-1185">Reference proteome</keyword>
<accession>A0AAN9GJJ7</accession>